<dbReference type="InterPro" id="IPR042150">
    <property type="entry name" value="MmRce1-like"/>
</dbReference>
<dbReference type="Proteomes" id="UP000268084">
    <property type="component" value="Chromosome"/>
</dbReference>
<feature type="transmembrane region" description="Helical" evidence="1">
    <location>
        <begin position="44"/>
        <end position="63"/>
    </location>
</feature>
<dbReference type="OrthoDB" id="3693644at2"/>
<keyword evidence="3" id="KW-0482">Metalloprotease</keyword>
<feature type="transmembrane region" description="Helical" evidence="1">
    <location>
        <begin position="158"/>
        <end position="189"/>
    </location>
</feature>
<accession>A0A3G8ZS25</accession>
<keyword evidence="1" id="KW-0472">Membrane</keyword>
<keyword evidence="3" id="KW-0378">Hydrolase</keyword>
<feature type="transmembrane region" description="Helical" evidence="1">
    <location>
        <begin position="234"/>
        <end position="251"/>
    </location>
</feature>
<dbReference type="PANTHER" id="PTHR35797">
    <property type="entry name" value="PROTEASE-RELATED"/>
    <property type="match status" value="1"/>
</dbReference>
<dbReference type="KEGG" id="nak:EH165_03200"/>
<feature type="transmembrane region" description="Helical" evidence="1">
    <location>
        <begin position="19"/>
        <end position="38"/>
    </location>
</feature>
<dbReference type="Pfam" id="PF02517">
    <property type="entry name" value="Rce1-like"/>
    <property type="match status" value="1"/>
</dbReference>
<dbReference type="PANTHER" id="PTHR35797:SF1">
    <property type="entry name" value="PROTEASE"/>
    <property type="match status" value="1"/>
</dbReference>
<dbReference type="EMBL" id="CP034170">
    <property type="protein sequence ID" value="AZI57314.1"/>
    <property type="molecule type" value="Genomic_DNA"/>
</dbReference>
<keyword evidence="3" id="KW-0645">Protease</keyword>
<protein>
    <submittedName>
        <fullName evidence="3">CPBP family intramembrane metalloprotease</fullName>
    </submittedName>
</protein>
<dbReference type="GO" id="GO:0008237">
    <property type="term" value="F:metallopeptidase activity"/>
    <property type="evidence" value="ECO:0007669"/>
    <property type="project" value="UniProtKB-KW"/>
</dbReference>
<keyword evidence="4" id="KW-1185">Reference proteome</keyword>
<evidence type="ECO:0000256" key="1">
    <source>
        <dbReference type="SAM" id="Phobius"/>
    </source>
</evidence>
<proteinExistence type="predicted"/>
<feature type="domain" description="CAAX prenyl protease 2/Lysostaphin resistance protein A-like" evidence="2">
    <location>
        <begin position="123"/>
        <end position="209"/>
    </location>
</feature>
<evidence type="ECO:0000313" key="4">
    <source>
        <dbReference type="Proteomes" id="UP000268084"/>
    </source>
</evidence>
<dbReference type="GO" id="GO:0080120">
    <property type="term" value="P:CAAX-box protein maturation"/>
    <property type="evidence" value="ECO:0007669"/>
    <property type="project" value="UniProtKB-ARBA"/>
</dbReference>
<gene>
    <name evidence="3" type="ORF">EH165_03200</name>
</gene>
<dbReference type="GO" id="GO:0006508">
    <property type="term" value="P:proteolysis"/>
    <property type="evidence" value="ECO:0007669"/>
    <property type="project" value="UniProtKB-KW"/>
</dbReference>
<name>A0A3G8ZS25_9ACTN</name>
<evidence type="ECO:0000259" key="2">
    <source>
        <dbReference type="Pfam" id="PF02517"/>
    </source>
</evidence>
<reference evidence="3 4" key="2">
    <citation type="submission" date="2018-12" db="EMBL/GenBank/DDBJ databases">
        <title>Nakamurella antarcticus sp. nov., isolated from Antarctica South Shetland Islands soil.</title>
        <authorList>
            <person name="Peng F."/>
        </authorList>
    </citation>
    <scope>NUCLEOTIDE SEQUENCE [LARGE SCALE GENOMIC DNA]</scope>
    <source>
        <strain evidence="3 4">S14-144</strain>
    </source>
</reference>
<keyword evidence="1" id="KW-1133">Transmembrane helix</keyword>
<reference evidence="3 4" key="1">
    <citation type="submission" date="2018-11" db="EMBL/GenBank/DDBJ databases">
        <authorList>
            <person name="Da X."/>
        </authorList>
    </citation>
    <scope>NUCLEOTIDE SEQUENCE [LARGE SCALE GENOMIC DNA]</scope>
    <source>
        <strain evidence="3 4">S14-144</strain>
    </source>
</reference>
<sequence length="273" mass="29822">MNSAPHDAIAHPWIQRHQFVTFVALAYAFSWTLWLLAAVGGGQVPFLIGGLGPMVAAATVIRWTGGSLRTWIRPVWRWRVPVRWWAYSLGLPALLYGVISLVLQLTGAPVNWSLAFSRLPDYAAAFAFVLILGGGLEEPGWRGFGLPLLQKRLPPVRATLLLGFVWGVWHVPLYGPAGFVIPMVLAFFYTVLWNRTRSVGLCILLHASFTPAQDQLILMARDRAYTQALDAPDFVILGVYAAAVIVLIALTQGRLGAAPAIVEALSSPNSEEA</sequence>
<organism evidence="3 4">
    <name type="scientific">Nakamurella antarctica</name>
    <dbReference type="NCBI Taxonomy" id="1902245"/>
    <lineage>
        <taxon>Bacteria</taxon>
        <taxon>Bacillati</taxon>
        <taxon>Actinomycetota</taxon>
        <taxon>Actinomycetes</taxon>
        <taxon>Nakamurellales</taxon>
        <taxon>Nakamurellaceae</taxon>
        <taxon>Nakamurella</taxon>
    </lineage>
</organism>
<evidence type="ECO:0000313" key="3">
    <source>
        <dbReference type="EMBL" id="AZI57314.1"/>
    </source>
</evidence>
<dbReference type="AlphaFoldDB" id="A0A3G8ZS25"/>
<dbReference type="GO" id="GO:0004175">
    <property type="term" value="F:endopeptidase activity"/>
    <property type="evidence" value="ECO:0007669"/>
    <property type="project" value="UniProtKB-ARBA"/>
</dbReference>
<keyword evidence="1" id="KW-0812">Transmembrane</keyword>
<dbReference type="InterPro" id="IPR003675">
    <property type="entry name" value="Rce1/LyrA-like_dom"/>
</dbReference>
<feature type="transmembrane region" description="Helical" evidence="1">
    <location>
        <begin position="84"/>
        <end position="107"/>
    </location>
</feature>
<dbReference type="RefSeq" id="WP_124797999.1">
    <property type="nucleotide sequence ID" value="NZ_CP034170.1"/>
</dbReference>